<reference evidence="6" key="1">
    <citation type="submission" date="2018-11" db="EMBL/GenBank/DDBJ databases">
        <authorList>
            <person name="Alioto T."/>
            <person name="Alioto T."/>
        </authorList>
    </citation>
    <scope>NUCLEOTIDE SEQUENCE</scope>
</reference>
<keyword evidence="1" id="KW-0677">Repeat</keyword>
<feature type="repeat" description="ANK" evidence="3">
    <location>
        <begin position="873"/>
        <end position="905"/>
    </location>
</feature>
<dbReference type="Pfam" id="PF12796">
    <property type="entry name" value="Ank_2"/>
    <property type="match status" value="5"/>
</dbReference>
<dbReference type="PANTHER" id="PTHR24123:SF33">
    <property type="entry name" value="PROTEIN HOS4"/>
    <property type="match status" value="1"/>
</dbReference>
<dbReference type="InterPro" id="IPR049050">
    <property type="entry name" value="nSTAND3"/>
</dbReference>
<dbReference type="PROSITE" id="PS50088">
    <property type="entry name" value="ANK_REPEAT"/>
    <property type="match status" value="15"/>
</dbReference>
<dbReference type="Gene3D" id="1.25.40.20">
    <property type="entry name" value="Ankyrin repeat-containing domain"/>
    <property type="match status" value="5"/>
</dbReference>
<dbReference type="PANTHER" id="PTHR24123">
    <property type="entry name" value="ANKYRIN REPEAT-CONTAINING"/>
    <property type="match status" value="1"/>
</dbReference>
<dbReference type="InterPro" id="IPR027417">
    <property type="entry name" value="P-loop_NTPase"/>
</dbReference>
<feature type="repeat" description="ANK" evidence="3">
    <location>
        <begin position="1137"/>
        <end position="1169"/>
    </location>
</feature>
<dbReference type="InterPro" id="IPR051165">
    <property type="entry name" value="Multifunctional_ANK_Repeat"/>
</dbReference>
<dbReference type="AlphaFoldDB" id="A0A8B6H8R4"/>
<dbReference type="SUPFAM" id="SSF52540">
    <property type="entry name" value="P-loop containing nucleoside triphosphate hydrolases"/>
    <property type="match status" value="1"/>
</dbReference>
<evidence type="ECO:0000256" key="4">
    <source>
        <dbReference type="SAM" id="Phobius"/>
    </source>
</evidence>
<dbReference type="Pfam" id="PF13637">
    <property type="entry name" value="Ank_4"/>
    <property type="match status" value="1"/>
</dbReference>
<name>A0A8B6H8R4_MYTGA</name>
<sequence length="1264" mass="143475">MGNHPFTRSLSCYEICVTIVLPKIIVTTPVLSYSNFECPSRTEWKLRAASKCNISEGYHCLFDENTNEFGEFCDTRSYNDPAGHKLVLVGDLDRRDCEGTRYQPFSFSTNGMSSCIFEKTNCKEEGQVIHTEGTADSDRQCRCDYTRSYVFIIKPEHSCYCVPSKEDCSCYKKTCPLGFIMTPDYECINKNVWTGKFTCALIHFNGDKDIKPTTSFISNSKETESKAYNSSNEYKTVFTVLVVAAILSALAFMMVNLFLKRSPSGSLNGHINFEDIMRENLELKNRLDNPIPENIKELQNFEKKKWKERLHQFVETKASKIILESMKKNQCCLVSGPQGCGKSVLVFHVALFMEETEDFELLIVTNPDDIVKYASKDKKQIFIIDDIFGKYNVHDYEAMWWSKVGQLVLTLMERNKDFKILATCRSYIHHLVDIVTVKTAFVHHSFIGEDLKLTEKNRQTIGKSYLSADIIDQLGSEVIMKFSFFPTLCSDYISDTTENVVEYFTTPYMYVAGEIDKCNKTKDLHYFSVALLVILNNNVKKEELVDDNNNRNRDRNFNELIHCLANEIGCTQTPSKQSIHFCLNALIGSYCMETEYGYSFMNETLLYIIAHVMSQHILRSLLKYGKTRFLKDRVQFLSLNGHPPRLTIMIPPVLEKAYFDRILIDIKQGLFWDVITDTHNAFPQFRKAFTSYMKTILKWNDLKHYTDGSTVVHAVSLEGYDDYLTYFLDLDKSLVNKDNTSGQMPLHLACRNGHSHTAHLLLEKGAFIDKTDKNENTPLDLACAGGHKDTVAVLLSKKAAIKQRQTDLKTPLHVVCRNGNRNIAEMLLNRNAKVNVRDKSGYTPLHLALFKGSAEVVELLIQNQADVNLPDNKGRTPIFLACEKKQTEIAELLLKFNANTFIDNEEGKRPTHCCCEVGSSEITKLLLSHGVDINQRDSHKSTPLHWACKKSHELIVKMLIDNNADVFLHNENKDTALHIACKNDNLNIIKMLLDYKANVNSTNIHVKTPLHLACTQGRQEAVSLLLQYGADACAKDKESATPLHLACFSGKDKIVEELCKHYVSVDETDKYGRTPLHICCEQGHLNLIPILLQHGADINKMEKENLTPLYIACRDNKIDIIKILLSFGSKVNETDKDGWTPLYLACKESNTEMAKLLIQEGANVNQADKDGLTPLHVTAQAENTDLTKLLLESKASVNMVEKLGQTPLFKSLSAVHKDVTELLLQNGASVNVSDKFNLTPIRLALQKKDNEVINLLKHYNVKYN</sequence>
<feature type="domain" description="Novel STAND NTPase 3" evidence="5">
    <location>
        <begin position="313"/>
        <end position="431"/>
    </location>
</feature>
<keyword evidence="4" id="KW-0472">Membrane</keyword>
<feature type="repeat" description="ANK" evidence="3">
    <location>
        <begin position="774"/>
        <end position="806"/>
    </location>
</feature>
<gene>
    <name evidence="6" type="ORF">MGAL_10B071130</name>
</gene>
<feature type="repeat" description="ANK" evidence="3">
    <location>
        <begin position="807"/>
        <end position="839"/>
    </location>
</feature>
<dbReference type="InterPro" id="IPR002110">
    <property type="entry name" value="Ankyrin_rpt"/>
</dbReference>
<feature type="repeat" description="ANK" evidence="3">
    <location>
        <begin position="972"/>
        <end position="1004"/>
    </location>
</feature>
<feature type="repeat" description="ANK" evidence="3">
    <location>
        <begin position="1104"/>
        <end position="1136"/>
    </location>
</feature>
<dbReference type="Pfam" id="PF00023">
    <property type="entry name" value="Ank"/>
    <property type="match status" value="2"/>
</dbReference>
<feature type="repeat" description="ANK" evidence="3">
    <location>
        <begin position="1203"/>
        <end position="1235"/>
    </location>
</feature>
<feature type="repeat" description="ANK" evidence="3">
    <location>
        <begin position="1170"/>
        <end position="1202"/>
    </location>
</feature>
<keyword evidence="7" id="KW-1185">Reference proteome</keyword>
<dbReference type="OrthoDB" id="6113832at2759"/>
<dbReference type="SMART" id="SM00248">
    <property type="entry name" value="ANK"/>
    <property type="match status" value="17"/>
</dbReference>
<dbReference type="PROSITE" id="PS50297">
    <property type="entry name" value="ANK_REP_REGION"/>
    <property type="match status" value="13"/>
</dbReference>
<protein>
    <recommendedName>
        <fullName evidence="5">Novel STAND NTPase 3 domain-containing protein</fullName>
    </recommendedName>
</protein>
<keyword evidence="4" id="KW-0812">Transmembrane</keyword>
<feature type="repeat" description="ANK" evidence="3">
    <location>
        <begin position="840"/>
        <end position="872"/>
    </location>
</feature>
<feature type="repeat" description="ANK" evidence="3">
    <location>
        <begin position="939"/>
        <end position="971"/>
    </location>
</feature>
<feature type="repeat" description="ANK" evidence="3">
    <location>
        <begin position="1038"/>
        <end position="1070"/>
    </location>
</feature>
<keyword evidence="2 3" id="KW-0040">ANK repeat</keyword>
<evidence type="ECO:0000313" key="7">
    <source>
        <dbReference type="Proteomes" id="UP000596742"/>
    </source>
</evidence>
<dbReference type="Pfam" id="PF20720">
    <property type="entry name" value="nSTAND3"/>
    <property type="match status" value="1"/>
</dbReference>
<dbReference type="EMBL" id="UYJE01009626">
    <property type="protein sequence ID" value="VDI75108.1"/>
    <property type="molecule type" value="Genomic_DNA"/>
</dbReference>
<dbReference type="SUPFAM" id="SSF48403">
    <property type="entry name" value="Ankyrin repeat"/>
    <property type="match status" value="2"/>
</dbReference>
<feature type="repeat" description="ANK" evidence="3">
    <location>
        <begin position="1071"/>
        <end position="1103"/>
    </location>
</feature>
<feature type="repeat" description="ANK" evidence="3">
    <location>
        <begin position="1005"/>
        <end position="1037"/>
    </location>
</feature>
<evidence type="ECO:0000256" key="3">
    <source>
        <dbReference type="PROSITE-ProRule" id="PRU00023"/>
    </source>
</evidence>
<evidence type="ECO:0000256" key="1">
    <source>
        <dbReference type="ARBA" id="ARBA00022737"/>
    </source>
</evidence>
<evidence type="ECO:0000313" key="6">
    <source>
        <dbReference type="EMBL" id="VDI75108.1"/>
    </source>
</evidence>
<evidence type="ECO:0000259" key="5">
    <source>
        <dbReference type="Pfam" id="PF20720"/>
    </source>
</evidence>
<comment type="caution">
    <text evidence="6">The sequence shown here is derived from an EMBL/GenBank/DDBJ whole genome shotgun (WGS) entry which is preliminary data.</text>
</comment>
<dbReference type="Proteomes" id="UP000596742">
    <property type="component" value="Unassembled WGS sequence"/>
</dbReference>
<accession>A0A8B6H8R4</accession>
<dbReference type="PRINTS" id="PR01415">
    <property type="entry name" value="ANKYRIN"/>
</dbReference>
<organism evidence="6 7">
    <name type="scientific">Mytilus galloprovincialis</name>
    <name type="common">Mediterranean mussel</name>
    <dbReference type="NCBI Taxonomy" id="29158"/>
    <lineage>
        <taxon>Eukaryota</taxon>
        <taxon>Metazoa</taxon>
        <taxon>Spiralia</taxon>
        <taxon>Lophotrochozoa</taxon>
        <taxon>Mollusca</taxon>
        <taxon>Bivalvia</taxon>
        <taxon>Autobranchia</taxon>
        <taxon>Pteriomorphia</taxon>
        <taxon>Mytilida</taxon>
        <taxon>Mytiloidea</taxon>
        <taxon>Mytilidae</taxon>
        <taxon>Mytilinae</taxon>
        <taxon>Mytilus</taxon>
    </lineage>
</organism>
<proteinExistence type="predicted"/>
<feature type="repeat" description="ANK" evidence="3">
    <location>
        <begin position="741"/>
        <end position="773"/>
    </location>
</feature>
<dbReference type="InterPro" id="IPR036770">
    <property type="entry name" value="Ankyrin_rpt-contain_sf"/>
</dbReference>
<feature type="transmembrane region" description="Helical" evidence="4">
    <location>
        <begin position="236"/>
        <end position="259"/>
    </location>
</feature>
<feature type="repeat" description="ANK" evidence="3">
    <location>
        <begin position="906"/>
        <end position="938"/>
    </location>
</feature>
<keyword evidence="4" id="KW-1133">Transmembrane helix</keyword>
<evidence type="ECO:0000256" key="2">
    <source>
        <dbReference type="ARBA" id="ARBA00023043"/>
    </source>
</evidence>